<feature type="compositionally biased region" description="Low complexity" evidence="13">
    <location>
        <begin position="237"/>
        <end position="246"/>
    </location>
</feature>
<keyword evidence="6 11" id="KW-0949">S-adenosyl-L-methionine</keyword>
<feature type="coiled-coil region" evidence="12">
    <location>
        <begin position="488"/>
        <end position="522"/>
    </location>
</feature>
<evidence type="ECO:0000256" key="1">
    <source>
        <dbReference type="ARBA" id="ARBA00004123"/>
    </source>
</evidence>
<feature type="compositionally biased region" description="Basic and acidic residues" evidence="13">
    <location>
        <begin position="1307"/>
        <end position="1317"/>
    </location>
</feature>
<dbReference type="Gene3D" id="3.40.50.150">
    <property type="entry name" value="Vaccinia Virus protein VP39"/>
    <property type="match status" value="1"/>
</dbReference>
<accession>A0A5N5SJI5</accession>
<evidence type="ECO:0000256" key="7">
    <source>
        <dbReference type="ARBA" id="ARBA00022853"/>
    </source>
</evidence>
<keyword evidence="12" id="KW-0175">Coiled coil</keyword>
<dbReference type="GO" id="GO:0000077">
    <property type="term" value="P:DNA damage checkpoint signaling"/>
    <property type="evidence" value="ECO:0007669"/>
    <property type="project" value="TreeGrafter"/>
</dbReference>
<protein>
    <recommendedName>
        <fullName evidence="3 11">Histone-lysine N-methyltransferase, H3 lysine-79 specific</fullName>
        <ecNumber evidence="2 11">2.1.1.360</ecNumber>
    </recommendedName>
    <alternativeName>
        <fullName evidence="9 11">Histone H3-K79 methyltransferase</fullName>
    </alternativeName>
</protein>
<feature type="compositionally biased region" description="Basic residues" evidence="13">
    <location>
        <begin position="326"/>
        <end position="337"/>
    </location>
</feature>
<dbReference type="GO" id="GO:0006281">
    <property type="term" value="P:DNA repair"/>
    <property type="evidence" value="ECO:0007669"/>
    <property type="project" value="TreeGrafter"/>
</dbReference>
<evidence type="ECO:0000256" key="13">
    <source>
        <dbReference type="SAM" id="MobiDB-lite"/>
    </source>
</evidence>
<feature type="compositionally biased region" description="Basic residues" evidence="13">
    <location>
        <begin position="1501"/>
        <end position="1510"/>
    </location>
</feature>
<feature type="compositionally biased region" description="Basic residues" evidence="13">
    <location>
        <begin position="1535"/>
        <end position="1546"/>
    </location>
</feature>
<evidence type="ECO:0000256" key="11">
    <source>
        <dbReference type="RuleBase" id="RU271113"/>
    </source>
</evidence>
<evidence type="ECO:0000256" key="2">
    <source>
        <dbReference type="ARBA" id="ARBA00012190"/>
    </source>
</evidence>
<gene>
    <name evidence="15" type="primary">gpp</name>
    <name evidence="15" type="ORF">Anas_01985</name>
</gene>
<dbReference type="GO" id="GO:0140956">
    <property type="term" value="F:histone H3K79 trimethyltransferase activity"/>
    <property type="evidence" value="ECO:0007669"/>
    <property type="project" value="UniProtKB-EC"/>
</dbReference>
<feature type="compositionally biased region" description="Low complexity" evidence="13">
    <location>
        <begin position="1514"/>
        <end position="1534"/>
    </location>
</feature>
<dbReference type="Pfam" id="PF08123">
    <property type="entry name" value="DOT1"/>
    <property type="match status" value="1"/>
</dbReference>
<evidence type="ECO:0000256" key="5">
    <source>
        <dbReference type="ARBA" id="ARBA00022679"/>
    </source>
</evidence>
<feature type="region of interest" description="Disordered" evidence="13">
    <location>
        <begin position="1132"/>
        <end position="1171"/>
    </location>
</feature>
<dbReference type="OrthoDB" id="443402at2759"/>
<dbReference type="PANTHER" id="PTHR21451:SF0">
    <property type="entry name" value="HISTONE-LYSINE N-METHYLTRANSFERASE, H3 LYSINE-79 SPECIFIC"/>
    <property type="match status" value="1"/>
</dbReference>
<dbReference type="PANTHER" id="PTHR21451">
    <property type="entry name" value="HISTONE H3 METHYLTRANSFERASE"/>
    <property type="match status" value="1"/>
</dbReference>
<keyword evidence="4 11" id="KW-0489">Methyltransferase</keyword>
<feature type="compositionally biased region" description="Basic residues" evidence="13">
    <location>
        <begin position="1584"/>
        <end position="1600"/>
    </location>
</feature>
<dbReference type="EMBL" id="SEYY01024829">
    <property type="protein sequence ID" value="KAB7493868.1"/>
    <property type="molecule type" value="Genomic_DNA"/>
</dbReference>
<feature type="compositionally biased region" description="Low complexity" evidence="13">
    <location>
        <begin position="1382"/>
        <end position="1395"/>
    </location>
</feature>
<dbReference type="CDD" id="cd20902">
    <property type="entry name" value="CC_DOT1L"/>
    <property type="match status" value="1"/>
</dbReference>
<feature type="region of interest" description="Disordered" evidence="13">
    <location>
        <begin position="127"/>
        <end position="223"/>
    </location>
</feature>
<feature type="compositionally biased region" description="Polar residues" evidence="13">
    <location>
        <begin position="1617"/>
        <end position="1632"/>
    </location>
</feature>
<feature type="compositionally biased region" description="Low complexity" evidence="13">
    <location>
        <begin position="713"/>
        <end position="735"/>
    </location>
</feature>
<comment type="catalytic activity">
    <reaction evidence="10 11">
        <text>L-lysyl(79)-[histone H3] + 3 S-adenosyl-L-methionine = N(6),N(6),N(6)-trimethyl-L-lysyl(79)-[histone H3] + 3 S-adenosyl-L-homocysteine + 3 H(+)</text>
        <dbReference type="Rhea" id="RHEA:60328"/>
        <dbReference type="Rhea" id="RHEA-COMP:15549"/>
        <dbReference type="Rhea" id="RHEA-COMP:15552"/>
        <dbReference type="ChEBI" id="CHEBI:15378"/>
        <dbReference type="ChEBI" id="CHEBI:29969"/>
        <dbReference type="ChEBI" id="CHEBI:57856"/>
        <dbReference type="ChEBI" id="CHEBI:59789"/>
        <dbReference type="ChEBI" id="CHEBI:61961"/>
        <dbReference type="EC" id="2.1.1.360"/>
    </reaction>
</comment>
<dbReference type="FunFam" id="3.40.50.150:FF:000033">
    <property type="entry name" value="Histone-lysine N-methyltransferase, H3 lysine-79 specific"/>
    <property type="match status" value="1"/>
</dbReference>
<keyword evidence="16" id="KW-1185">Reference proteome</keyword>
<evidence type="ECO:0000256" key="4">
    <source>
        <dbReference type="ARBA" id="ARBA00022603"/>
    </source>
</evidence>
<feature type="coiled-coil region" evidence="12">
    <location>
        <begin position="555"/>
        <end position="582"/>
    </location>
</feature>
<name>A0A5N5SJI5_9CRUS</name>
<proteinExistence type="inferred from homology"/>
<feature type="coiled-coil region" evidence="12">
    <location>
        <begin position="428"/>
        <end position="462"/>
    </location>
</feature>
<comment type="subcellular location">
    <subcellularLocation>
        <location evidence="1 11">Nucleus</location>
    </subcellularLocation>
</comment>
<feature type="region of interest" description="Disordered" evidence="13">
    <location>
        <begin position="956"/>
        <end position="1027"/>
    </location>
</feature>
<evidence type="ECO:0000256" key="10">
    <source>
        <dbReference type="ARBA" id="ARBA00047770"/>
    </source>
</evidence>
<feature type="domain" description="DOT1" evidence="14">
    <location>
        <begin position="1"/>
        <end position="133"/>
    </location>
</feature>
<feature type="region of interest" description="Disordered" evidence="13">
    <location>
        <begin position="813"/>
        <end position="839"/>
    </location>
</feature>
<dbReference type="InterPro" id="IPR029063">
    <property type="entry name" value="SAM-dependent_MTases_sf"/>
</dbReference>
<feature type="compositionally biased region" description="Low complexity" evidence="13">
    <location>
        <begin position="149"/>
        <end position="164"/>
    </location>
</feature>
<feature type="compositionally biased region" description="Basic and acidic residues" evidence="13">
    <location>
        <begin position="1133"/>
        <end position="1148"/>
    </location>
</feature>
<sequence>MKDLYRKWMKWYGKKYGPFEVIKGDFLKEEYRESITSSTIVFVNNFAFGPTVDHMLKEIFADLKDGARIVSSKAFCPLNFRITDRNLSDIGTIMHVSELTPLKGSVSWTGKPVSYYLHTIDRTKLPSSEEVLPPANGRRRRRDKDKNSSCDVSHSDTSSNNSDSNQKDLEESIIGPTTRRAWNDWCSSSSQSSSTSSVKSGQKNGSCRSSGDENEENNSNSSTVSMASTVAVSVTANTPTAPPVVNGVGPSHKRGNAVITGGGTSSAKEDSTKSDDGSTKTPSIRRRTTQRRAAANKPPIIDEPDPPVAARGGGGSKPRSSSLPRRGGKRSRNNKKHIKINGLELLHTQTVLSTANSLNDKSVLKEPAPGCVDQKLSKFAVSQDGVLRHEELPIPPTSDTPYALEVLLDRFRQQFLNMIDMFKTSDYKVVVNKQIEEEKEKNKSLKSRAAQLERQINVLIDDSVALLKSRIAELGMSATTPEDLLNRAKEIVWRHKELQANVNSLQQQVSSAEQDQERLVRQRQNELLNKHRKNGHVNGTIDSSHLTQEFILKEISQTLTQRKKLHSQVSRLESEVNNLETNSYGDDQKVIHLNGQRVERVDKSPGRHKSRHRSRNQEWPSIPDVGKIEEKNPEILAMKILETGRQIEAGRIPLLPPGTEVRLHEVRLGNHSSQVAVENYKQPQRVVSDLRHSDQKLLTSNKEPTQRMVLVQSQQRSVSNSSNSNNSLVSSGSQVGIVEPPASSVIDSRHKLQHHQQQQHPQQTMMISRHIEKSHQKFIPSSGRPYHQEPPRVVDFEDRLKLIITNVLNEDKESFSQKTTSSSSSTTSSSSTSGTFLQGGGQNIFSVSSKIDVKRENKEIKKEIREIRGLQQPDYTLVSPAKLALRRHLSQEKIAQEAFQPPVNCFRTTTSNSYSRNVGDLITGEIERTLELTSQSTSTSVSTPCNANTAVDMSLHSKLPSPRHHSRLSIASKQHVSSDNLDSRQAPPPSSPSLRTVYSPISRPNSADSLPTTPLTPGAIEPSLKRKSPFEDKSFISCTPLRDGLEGRLASMYGGLKCSPHPVSTPPSSHATPTPPPIVSTPGALIDTSKIRFNTEKSSENTKPPIPTGEGMVEGLAATLHARFLKPNQMMQIKEEPVEGRSSEEERLRRKARSPPPMPVNSIPPRKQPHISDTCITRTTSVLSTTTSGVSGLKISTGGLYSKFSNNANNSSSIINNNNNNNHNNNHSINTGTCSNLSTITSSIMPNSSTTPESSIISNQPFLSKVKIEPVERKIDGLDRCDSPLQKWQDKINSGFDKLVALASEVDKRRKSSENSPHHLGSSPTGGDRKPMMETFSPPISECSTNNSNSQGTLKTLKRSPSDECSQILRGGQGPIEPPLYSPHSPSLSSPLSLPNGRPPTPQSPSIPAMHTPPMSSPPPTPSPDHCRGISPHTGNHFTTDKVIDSPPYLHQELESTHLLLPPRLPSPSEQPLYDHHHFKKKFYHQKERYSPQKYDDHNHHNNNSHHHNQRYPNHNSNSHHNSSYGYHNNNNHHSSSHSHHGKFRPKGKDWHWRNSGGEGRRSPNHHHSYSNNSNNNNNNSNHHSSHYQSSHHHNNHHRQVYPPSGPLRYQNHHHQLLTTAPNPSRQPSLGSHPSGYFSHNCK</sequence>
<comment type="miscellaneous">
    <text evidence="11">In contrast to other lysine histone methyltransferases, it does not contain a SET domain, suggesting the existence of another mechanism for methylation of lysine residues of histones.</text>
</comment>
<keyword evidence="8 11" id="KW-0539">Nucleus</keyword>
<organism evidence="15 16">
    <name type="scientific">Armadillidium nasatum</name>
    <dbReference type="NCBI Taxonomy" id="96803"/>
    <lineage>
        <taxon>Eukaryota</taxon>
        <taxon>Metazoa</taxon>
        <taxon>Ecdysozoa</taxon>
        <taxon>Arthropoda</taxon>
        <taxon>Crustacea</taxon>
        <taxon>Multicrustacea</taxon>
        <taxon>Malacostraca</taxon>
        <taxon>Eumalacostraca</taxon>
        <taxon>Peracarida</taxon>
        <taxon>Isopoda</taxon>
        <taxon>Oniscidea</taxon>
        <taxon>Crinocheta</taxon>
        <taxon>Armadillidiidae</taxon>
        <taxon>Armadillidium</taxon>
    </lineage>
</organism>
<feature type="region of interest" description="Disordered" evidence="13">
    <location>
        <begin position="1307"/>
        <end position="1444"/>
    </location>
</feature>
<feature type="region of interest" description="Disordered" evidence="13">
    <location>
        <begin position="1060"/>
        <end position="1083"/>
    </location>
</feature>
<feature type="compositionally biased region" description="Low complexity" evidence="13">
    <location>
        <begin position="1570"/>
        <end position="1583"/>
    </location>
</feature>
<evidence type="ECO:0000256" key="8">
    <source>
        <dbReference type="ARBA" id="ARBA00023242"/>
    </source>
</evidence>
<dbReference type="InterPro" id="IPR030445">
    <property type="entry name" value="H3-K79_meTrfase"/>
</dbReference>
<feature type="compositionally biased region" description="Low complexity" evidence="13">
    <location>
        <begin position="1060"/>
        <end position="1072"/>
    </location>
</feature>
<evidence type="ECO:0000256" key="3">
    <source>
        <dbReference type="ARBA" id="ARBA00020987"/>
    </source>
</evidence>
<evidence type="ECO:0000313" key="16">
    <source>
        <dbReference type="Proteomes" id="UP000326759"/>
    </source>
</evidence>
<evidence type="ECO:0000256" key="6">
    <source>
        <dbReference type="ARBA" id="ARBA00022691"/>
    </source>
</evidence>
<feature type="compositionally biased region" description="Polar residues" evidence="13">
    <location>
        <begin position="1342"/>
        <end position="1354"/>
    </location>
</feature>
<dbReference type="EC" id="2.1.1.360" evidence="2 11"/>
<dbReference type="GO" id="GO:0035097">
    <property type="term" value="C:histone methyltransferase complex"/>
    <property type="evidence" value="ECO:0007669"/>
    <property type="project" value="UniProtKB-ARBA"/>
</dbReference>
<feature type="compositionally biased region" description="Polar residues" evidence="13">
    <location>
        <begin position="1002"/>
        <end position="1015"/>
    </location>
</feature>
<feature type="region of interest" description="Disordered" evidence="13">
    <location>
        <begin position="1493"/>
        <end position="1643"/>
    </location>
</feature>
<comment type="function">
    <text evidence="11">Histone methyltransferase that specifically trimethylates histone H3 to form H3K79me3. This methylation is required for telomere silencing and for the pachytene checkpoint during the meiotic cell cycle by allowing the recruitment of RAD9 to double strand breaks. Nucleosomes are preferred as substrate compared to free histone.</text>
</comment>
<comment type="similarity">
    <text evidence="11">Belongs to the class I-like SAM-binding methyltransferase superfamily. DOT1 family.</text>
</comment>
<dbReference type="InterPro" id="IPR025789">
    <property type="entry name" value="DOT1_dom"/>
</dbReference>
<evidence type="ECO:0000256" key="12">
    <source>
        <dbReference type="SAM" id="Coils"/>
    </source>
</evidence>
<reference evidence="15 16" key="1">
    <citation type="journal article" date="2019" name="PLoS Biol.">
        <title>Sex chromosomes control vertical transmission of feminizing Wolbachia symbionts in an isopod.</title>
        <authorList>
            <person name="Becking T."/>
            <person name="Chebbi M.A."/>
            <person name="Giraud I."/>
            <person name="Moumen B."/>
            <person name="Laverre T."/>
            <person name="Caubet Y."/>
            <person name="Peccoud J."/>
            <person name="Gilbert C."/>
            <person name="Cordaux R."/>
        </authorList>
    </citation>
    <scope>NUCLEOTIDE SEQUENCE [LARGE SCALE GENOMIC DNA]</scope>
    <source>
        <strain evidence="15">ANa2</strain>
        <tissue evidence="15">Whole body excluding digestive tract and cuticle</tissue>
    </source>
</reference>
<evidence type="ECO:0000259" key="14">
    <source>
        <dbReference type="PROSITE" id="PS51569"/>
    </source>
</evidence>
<keyword evidence="5 11" id="KW-0808">Transferase</keyword>
<feature type="region of interest" description="Disordered" evidence="13">
    <location>
        <begin position="713"/>
        <end position="739"/>
    </location>
</feature>
<feature type="region of interest" description="Disordered" evidence="13">
    <location>
        <begin position="686"/>
        <end position="705"/>
    </location>
</feature>
<feature type="compositionally biased region" description="Low complexity" evidence="13">
    <location>
        <begin position="819"/>
        <end position="833"/>
    </location>
</feature>
<keyword evidence="7 11" id="KW-0156">Chromatin regulator</keyword>
<dbReference type="GO" id="GO:0032259">
    <property type="term" value="P:methylation"/>
    <property type="evidence" value="ECO:0007669"/>
    <property type="project" value="UniProtKB-KW"/>
</dbReference>
<dbReference type="Proteomes" id="UP000326759">
    <property type="component" value="Unassembled WGS sequence"/>
</dbReference>
<feature type="compositionally biased region" description="Polar residues" evidence="13">
    <location>
        <begin position="969"/>
        <end position="980"/>
    </location>
</feature>
<feature type="compositionally biased region" description="Low complexity" evidence="13">
    <location>
        <begin position="187"/>
        <end position="200"/>
    </location>
</feature>
<dbReference type="PROSITE" id="PS51569">
    <property type="entry name" value="DOT1"/>
    <property type="match status" value="1"/>
</dbReference>
<evidence type="ECO:0000256" key="9">
    <source>
        <dbReference type="ARBA" id="ARBA00029821"/>
    </source>
</evidence>
<feature type="compositionally biased region" description="Basic and acidic residues" evidence="13">
    <location>
        <begin position="267"/>
        <end position="278"/>
    </location>
</feature>
<dbReference type="SUPFAM" id="SSF53335">
    <property type="entry name" value="S-adenosyl-L-methionine-dependent methyltransferases"/>
    <property type="match status" value="1"/>
</dbReference>
<evidence type="ECO:0000313" key="15">
    <source>
        <dbReference type="EMBL" id="KAB7493868.1"/>
    </source>
</evidence>
<feature type="region of interest" description="Disordered" evidence="13">
    <location>
        <begin position="237"/>
        <end position="337"/>
    </location>
</feature>
<comment type="caution">
    <text evidence="15">The sequence shown here is derived from an EMBL/GenBank/DDBJ whole genome shotgun (WGS) entry which is preliminary data.</text>
</comment>
<feature type="region of interest" description="Disordered" evidence="13">
    <location>
        <begin position="596"/>
        <end position="626"/>
    </location>
</feature>